<evidence type="ECO:0000256" key="2">
    <source>
        <dbReference type="ARBA" id="ARBA00009477"/>
    </source>
</evidence>
<dbReference type="Gene3D" id="2.40.50.100">
    <property type="match status" value="1"/>
</dbReference>
<evidence type="ECO:0000313" key="8">
    <source>
        <dbReference type="EMBL" id="GAA4441799.1"/>
    </source>
</evidence>
<sequence length="347" mass="37373">MTVATDSATLLTDYPAQLRGEEDIEIRPKIDGYIESTYVIEGAVVRKGQALFKIRNPQYEQEVISATAAISSAEADVAAARLQVAKAKPLVEQEIISKFELESAELGLKARQAALEQAKAKLINAKINVGYTNLTSPVNGVVGDLPYKLGSYVNSTTSQPLTVISNIGKVYAYFSVNEKLLLEFARTTQGTSLQQKLKELPPVTLILPDGTEYTSKGQIETISGQVSTQTGSYNIRAGFPNAAGLLRSGNSATIRMYARENDVILIPQKTTYDIQGKKFVYVIEKDSTLSPNEVTVRAVPGGQDFIVDKGLKAGQTILLEGVGILGPGTKIAPNMVSRDSIRSAAEN</sequence>
<comment type="subcellular location">
    <subcellularLocation>
        <location evidence="1">Cell envelope</location>
    </subcellularLocation>
</comment>
<dbReference type="InterPro" id="IPR058624">
    <property type="entry name" value="MdtA-like_HH"/>
</dbReference>
<dbReference type="NCBIfam" id="TIGR01730">
    <property type="entry name" value="RND_mfp"/>
    <property type="match status" value="1"/>
</dbReference>
<evidence type="ECO:0000259" key="7">
    <source>
        <dbReference type="Pfam" id="PF25967"/>
    </source>
</evidence>
<dbReference type="InterPro" id="IPR058626">
    <property type="entry name" value="MdtA-like_b-barrel"/>
</dbReference>
<protein>
    <submittedName>
        <fullName evidence="8">Efflux RND transporter periplasmic adaptor subunit</fullName>
    </submittedName>
</protein>
<dbReference type="Gene3D" id="1.10.287.470">
    <property type="entry name" value="Helix hairpin bin"/>
    <property type="match status" value="1"/>
</dbReference>
<dbReference type="Pfam" id="PF25876">
    <property type="entry name" value="HH_MFP_RND"/>
    <property type="match status" value="1"/>
</dbReference>
<evidence type="ECO:0000259" key="5">
    <source>
        <dbReference type="Pfam" id="PF25917"/>
    </source>
</evidence>
<dbReference type="Gene3D" id="2.40.420.20">
    <property type="match status" value="1"/>
</dbReference>
<feature type="coiled-coil region" evidence="3">
    <location>
        <begin position="101"/>
        <end position="128"/>
    </location>
</feature>
<reference evidence="9" key="1">
    <citation type="journal article" date="2019" name="Int. J. Syst. Evol. Microbiol.">
        <title>The Global Catalogue of Microorganisms (GCM) 10K type strain sequencing project: providing services to taxonomists for standard genome sequencing and annotation.</title>
        <authorList>
            <consortium name="The Broad Institute Genomics Platform"/>
            <consortium name="The Broad Institute Genome Sequencing Center for Infectious Disease"/>
            <person name="Wu L."/>
            <person name="Ma J."/>
        </authorList>
    </citation>
    <scope>NUCLEOTIDE SEQUENCE [LARGE SCALE GENOMIC DNA]</scope>
    <source>
        <strain evidence="9">JCM 31920</strain>
    </source>
</reference>
<organism evidence="8 9">
    <name type="scientific">Ravibacter arvi</name>
    <dbReference type="NCBI Taxonomy" id="2051041"/>
    <lineage>
        <taxon>Bacteria</taxon>
        <taxon>Pseudomonadati</taxon>
        <taxon>Bacteroidota</taxon>
        <taxon>Cytophagia</taxon>
        <taxon>Cytophagales</taxon>
        <taxon>Spirosomataceae</taxon>
        <taxon>Ravibacter</taxon>
    </lineage>
</organism>
<dbReference type="InterPro" id="IPR006143">
    <property type="entry name" value="RND_pump_MFP"/>
</dbReference>
<evidence type="ECO:0000259" key="6">
    <source>
        <dbReference type="Pfam" id="PF25944"/>
    </source>
</evidence>
<name>A0ABP8M2L6_9BACT</name>
<evidence type="ECO:0000256" key="1">
    <source>
        <dbReference type="ARBA" id="ARBA00004196"/>
    </source>
</evidence>
<gene>
    <name evidence="8" type="ORF">GCM10023091_27610</name>
</gene>
<accession>A0ABP8M2L6</accession>
<dbReference type="Gene3D" id="2.40.30.170">
    <property type="match status" value="1"/>
</dbReference>
<evidence type="ECO:0000259" key="4">
    <source>
        <dbReference type="Pfam" id="PF25876"/>
    </source>
</evidence>
<feature type="domain" description="Multidrug resistance protein MdtA-like C-terminal permuted SH3" evidence="7">
    <location>
        <begin position="262"/>
        <end position="322"/>
    </location>
</feature>
<evidence type="ECO:0000313" key="9">
    <source>
        <dbReference type="Proteomes" id="UP001501508"/>
    </source>
</evidence>
<dbReference type="Pfam" id="PF25944">
    <property type="entry name" value="Beta-barrel_RND"/>
    <property type="match status" value="1"/>
</dbReference>
<comment type="caution">
    <text evidence="8">The sequence shown here is derived from an EMBL/GenBank/DDBJ whole genome shotgun (WGS) entry which is preliminary data.</text>
</comment>
<dbReference type="EMBL" id="BAABEY010000025">
    <property type="protein sequence ID" value="GAA4441799.1"/>
    <property type="molecule type" value="Genomic_DNA"/>
</dbReference>
<dbReference type="Pfam" id="PF25917">
    <property type="entry name" value="BSH_RND"/>
    <property type="match status" value="1"/>
</dbReference>
<feature type="domain" description="Multidrug resistance protein MdtA-like barrel-sandwich hybrid" evidence="5">
    <location>
        <begin position="23"/>
        <end position="164"/>
    </location>
</feature>
<dbReference type="InterPro" id="IPR058625">
    <property type="entry name" value="MdtA-like_BSH"/>
</dbReference>
<keyword evidence="3" id="KW-0175">Coiled coil</keyword>
<evidence type="ECO:0000256" key="3">
    <source>
        <dbReference type="SAM" id="Coils"/>
    </source>
</evidence>
<proteinExistence type="inferred from homology"/>
<dbReference type="Pfam" id="PF25967">
    <property type="entry name" value="RND-MFP_C"/>
    <property type="match status" value="1"/>
</dbReference>
<feature type="domain" description="Multidrug resistance protein MdtA-like alpha-helical hairpin" evidence="4">
    <location>
        <begin position="65"/>
        <end position="132"/>
    </location>
</feature>
<keyword evidence="9" id="KW-1185">Reference proteome</keyword>
<comment type="similarity">
    <text evidence="2">Belongs to the membrane fusion protein (MFP) (TC 8.A.1) family.</text>
</comment>
<dbReference type="InterPro" id="IPR058627">
    <property type="entry name" value="MdtA-like_C"/>
</dbReference>
<dbReference type="PANTHER" id="PTHR30158:SF23">
    <property type="entry name" value="MULTIDRUG RESISTANCE PROTEIN MEXA"/>
    <property type="match status" value="1"/>
</dbReference>
<dbReference type="Proteomes" id="UP001501508">
    <property type="component" value="Unassembled WGS sequence"/>
</dbReference>
<dbReference type="PANTHER" id="PTHR30158">
    <property type="entry name" value="ACRA/E-RELATED COMPONENT OF DRUG EFFLUX TRANSPORTER"/>
    <property type="match status" value="1"/>
</dbReference>
<feature type="domain" description="Multidrug resistance protein MdtA-like beta-barrel" evidence="6">
    <location>
        <begin position="193"/>
        <end position="257"/>
    </location>
</feature>
<dbReference type="SUPFAM" id="SSF111369">
    <property type="entry name" value="HlyD-like secretion proteins"/>
    <property type="match status" value="1"/>
</dbReference>